<evidence type="ECO:0000256" key="5">
    <source>
        <dbReference type="ARBA" id="ARBA00023172"/>
    </source>
</evidence>
<accession>A0A011PTR6</accession>
<dbReference type="AlphaFoldDB" id="A0A011PTR6"/>
<keyword evidence="8" id="KW-1185">Reference proteome</keyword>
<proteinExistence type="inferred from homology"/>
<dbReference type="GO" id="GO:0006310">
    <property type="term" value="P:DNA recombination"/>
    <property type="evidence" value="ECO:0007669"/>
    <property type="project" value="UniProtKB-UniRule"/>
</dbReference>
<name>A0A011PTR6_ACCRE</name>
<dbReference type="GO" id="GO:0000018">
    <property type="term" value="P:regulation of DNA recombination"/>
    <property type="evidence" value="ECO:0007669"/>
    <property type="project" value="TreeGrafter"/>
</dbReference>
<evidence type="ECO:0000256" key="1">
    <source>
        <dbReference type="ARBA" id="ARBA00004453"/>
    </source>
</evidence>
<dbReference type="NCBIfam" id="NF001464">
    <property type="entry name" value="PRK00321.1-5"/>
    <property type="match status" value="1"/>
</dbReference>
<dbReference type="GO" id="GO:0043590">
    <property type="term" value="C:bacterial nucleoid"/>
    <property type="evidence" value="ECO:0007669"/>
    <property type="project" value="TreeGrafter"/>
</dbReference>
<comment type="similarity">
    <text evidence="2 6">Belongs to the RdgC family.</text>
</comment>
<dbReference type="GO" id="GO:0005737">
    <property type="term" value="C:cytoplasm"/>
    <property type="evidence" value="ECO:0007669"/>
    <property type="project" value="UniProtKB-UniRule"/>
</dbReference>
<keyword evidence="5 6" id="KW-0233">DNA recombination</keyword>
<dbReference type="Pfam" id="PF04381">
    <property type="entry name" value="RdgC"/>
    <property type="match status" value="1"/>
</dbReference>
<evidence type="ECO:0000256" key="4">
    <source>
        <dbReference type="ARBA" id="ARBA00022490"/>
    </source>
</evidence>
<dbReference type="Proteomes" id="UP000022141">
    <property type="component" value="Unassembled WGS sequence"/>
</dbReference>
<protein>
    <recommendedName>
        <fullName evidence="3 6">Recombination-associated protein RdgC</fullName>
    </recommendedName>
</protein>
<evidence type="ECO:0000313" key="8">
    <source>
        <dbReference type="Proteomes" id="UP000022141"/>
    </source>
</evidence>
<sequence>MWFKNLYLYRLPKQWAVDPAALEEQLARLTLQGCSATDPRSIGWVAPRDGGALIHSVNQQWLLSLGVEEKLLPASIVKRFASDKAKAIEETEGRRIGRKEMREIQEEMTLELLPRAFVRRRSTFAWIDRGNGWLVVDSASPAKAEEFLEHLRKSVDGVPAKSLKVIQSPSAAMTDWVAGGEAPTGFTLDQDLELRSAEKATVRYVKHSLEGEEIRQHIEAGKVVTRLAMTWNDRISFVLDDNLQIKRLAFLDILKEQADGQADNEDERFDIDFTLMSGEVAQLLDDLLAAFGGEAAAAV</sequence>
<dbReference type="GO" id="GO:0003690">
    <property type="term" value="F:double-stranded DNA binding"/>
    <property type="evidence" value="ECO:0007669"/>
    <property type="project" value="TreeGrafter"/>
</dbReference>
<dbReference type="eggNOG" id="COG2974">
    <property type="taxonomic scope" value="Bacteria"/>
</dbReference>
<gene>
    <name evidence="6 7" type="primary">rdgC</name>
    <name evidence="7" type="ORF">AW11_00655</name>
</gene>
<evidence type="ECO:0000256" key="2">
    <source>
        <dbReference type="ARBA" id="ARBA00008657"/>
    </source>
</evidence>
<dbReference type="HAMAP" id="MF_00194">
    <property type="entry name" value="RdgC"/>
    <property type="match status" value="1"/>
</dbReference>
<dbReference type="InterPro" id="IPR007476">
    <property type="entry name" value="RdgC"/>
</dbReference>
<organism evidence="7 8">
    <name type="scientific">Accumulibacter regalis</name>
    <dbReference type="NCBI Taxonomy" id="522306"/>
    <lineage>
        <taxon>Bacteria</taxon>
        <taxon>Pseudomonadati</taxon>
        <taxon>Pseudomonadota</taxon>
        <taxon>Betaproteobacteria</taxon>
        <taxon>Candidatus Accumulibacter</taxon>
    </lineage>
</organism>
<evidence type="ECO:0000256" key="3">
    <source>
        <dbReference type="ARBA" id="ARBA00022296"/>
    </source>
</evidence>
<reference evidence="7" key="1">
    <citation type="submission" date="2014-02" db="EMBL/GenBank/DDBJ databases">
        <title>Expanding our view of genomic diversity in Candidatus Accumulibacter clades.</title>
        <authorList>
            <person name="Skennerton C.T."/>
            <person name="Barr J.J."/>
            <person name="Slater F.R."/>
            <person name="Bond P.L."/>
            <person name="Tyson G.W."/>
        </authorList>
    </citation>
    <scope>NUCLEOTIDE SEQUENCE [LARGE SCALE GENOMIC DNA]</scope>
</reference>
<comment type="function">
    <text evidence="6">May be involved in recombination.</text>
</comment>
<dbReference type="PATRIC" id="fig|1454004.3.peg.682"/>
<comment type="subcellular location">
    <subcellularLocation>
        <location evidence="1 6">Cytoplasm</location>
        <location evidence="1 6">Nucleoid</location>
    </subcellularLocation>
</comment>
<dbReference type="PANTHER" id="PTHR38103">
    <property type="entry name" value="RECOMBINATION-ASSOCIATED PROTEIN RDGC"/>
    <property type="match status" value="1"/>
</dbReference>
<dbReference type="PANTHER" id="PTHR38103:SF1">
    <property type="entry name" value="RECOMBINATION-ASSOCIATED PROTEIN RDGC"/>
    <property type="match status" value="1"/>
</dbReference>
<comment type="caution">
    <text evidence="7">The sequence shown here is derived from an EMBL/GenBank/DDBJ whole genome shotgun (WGS) entry which is preliminary data.</text>
</comment>
<dbReference type="STRING" id="1454004.AW11_00655"/>
<keyword evidence="4 6" id="KW-0963">Cytoplasm</keyword>
<dbReference type="EMBL" id="JEMY01000004">
    <property type="protein sequence ID" value="EXI90796.1"/>
    <property type="molecule type" value="Genomic_DNA"/>
</dbReference>
<evidence type="ECO:0000256" key="6">
    <source>
        <dbReference type="HAMAP-Rule" id="MF_00194"/>
    </source>
</evidence>
<evidence type="ECO:0000313" key="7">
    <source>
        <dbReference type="EMBL" id="EXI90796.1"/>
    </source>
</evidence>
<dbReference type="NCBIfam" id="NF001463">
    <property type="entry name" value="PRK00321.1-4"/>
    <property type="match status" value="1"/>
</dbReference>